<comment type="caution">
    <text evidence="1">The sequence shown here is derived from an EMBL/GenBank/DDBJ whole genome shotgun (WGS) entry which is preliminary data.</text>
</comment>
<keyword evidence="2" id="KW-1185">Reference proteome</keyword>
<evidence type="ECO:0000313" key="1">
    <source>
        <dbReference type="EMBL" id="PZT48441.1"/>
    </source>
</evidence>
<dbReference type="Proteomes" id="UP000249746">
    <property type="component" value="Unassembled WGS sequence"/>
</dbReference>
<gene>
    <name evidence="1" type="ORF">B6S12_03690</name>
</gene>
<sequence>MQKFLLAAVVLFSYIYAKDNYVFDAQRIKKVFCGWELTKEEIDKNHFLKVYNKQKDIYIDISDYEKGDTPKIAEKRFYQQSLKEKYQFIRKNEESKEILGQISNEFARNYRRELVRKNQLFFDKVKMSIVSSNGTSKDYLETLELIKEAITPNAPIKKRQCLGELKYYKLEDFFDIKELEKNIKQISSTGKFEKVREAVYESTTLMDEYAYLLDKGGKLQRGIALINNKNFSKEVIAKQWEKSVMLNNIQDQNELKPKYLGEDKLSEKYFGVSAQTHALTGYKQMGAMAYQSVIITDNYTIVLHYYMLQGNKEAMQRDYENLLQAVYLSLKT</sequence>
<accession>A0A2W6MX01</accession>
<name>A0A2W6MX01_9HELI</name>
<protein>
    <submittedName>
        <fullName evidence="1">Uncharacterized protein</fullName>
    </submittedName>
</protein>
<reference evidence="1 2" key="1">
    <citation type="submission" date="2017-03" db="EMBL/GenBank/DDBJ databases">
        <title>Genomic and clinical evidence uncovers the enterohepatic species Helicobacter valdiviensis as a potential human intestinal pathogen.</title>
        <authorList>
            <person name="Fresia P."/>
            <person name="Jara R."/>
            <person name="Sierra R."/>
            <person name="Ferres I."/>
            <person name="Greif G."/>
            <person name="Iraola G."/>
            <person name="Collado L."/>
        </authorList>
    </citation>
    <scope>NUCLEOTIDE SEQUENCE [LARGE SCALE GENOMIC DNA]</scope>
    <source>
        <strain evidence="1 2">WBE14</strain>
    </source>
</reference>
<dbReference type="RefSeq" id="WP_111229470.1">
    <property type="nucleotide sequence ID" value="NZ_NBIU01000007.1"/>
</dbReference>
<dbReference type="EMBL" id="NBIU01000007">
    <property type="protein sequence ID" value="PZT48441.1"/>
    <property type="molecule type" value="Genomic_DNA"/>
</dbReference>
<evidence type="ECO:0000313" key="2">
    <source>
        <dbReference type="Proteomes" id="UP000249746"/>
    </source>
</evidence>
<organism evidence="1 2">
    <name type="scientific">Helicobacter valdiviensis</name>
    <dbReference type="NCBI Taxonomy" id="1458358"/>
    <lineage>
        <taxon>Bacteria</taxon>
        <taxon>Pseudomonadati</taxon>
        <taxon>Campylobacterota</taxon>
        <taxon>Epsilonproteobacteria</taxon>
        <taxon>Campylobacterales</taxon>
        <taxon>Helicobacteraceae</taxon>
        <taxon>Helicobacter</taxon>
    </lineage>
</organism>
<proteinExistence type="predicted"/>
<dbReference type="AlphaFoldDB" id="A0A2W6MX01"/>
<dbReference type="OrthoDB" id="9554203at2"/>